<feature type="compositionally biased region" description="Polar residues" evidence="1">
    <location>
        <begin position="48"/>
        <end position="63"/>
    </location>
</feature>
<dbReference type="EMBL" id="OIVN01005490">
    <property type="protein sequence ID" value="SPD22715.1"/>
    <property type="molecule type" value="Genomic_DNA"/>
</dbReference>
<sequence length="139" mass="15504">MTVFQRPRCFGGRESKKSSTRVSAHRHMGERTPKHEKLTPFRAGISARKSSGSGNQLLDTAKTQTRKRVMVAVEINGGDQRDVWRYGGADRRDVWRGGDGDRCVCGRVAVLRRGGVAVLRRGGVAVLRGEGERNERERE</sequence>
<evidence type="ECO:0000313" key="2">
    <source>
        <dbReference type="EMBL" id="SPD22715.1"/>
    </source>
</evidence>
<feature type="region of interest" description="Disordered" evidence="1">
    <location>
        <begin position="1"/>
        <end position="63"/>
    </location>
</feature>
<name>A0A2N9IEK0_FAGSY</name>
<accession>A0A2N9IEK0</accession>
<proteinExistence type="predicted"/>
<gene>
    <name evidence="2" type="ORF">FSB_LOCUS50597</name>
</gene>
<protein>
    <submittedName>
        <fullName evidence="2">Uncharacterized protein</fullName>
    </submittedName>
</protein>
<feature type="compositionally biased region" description="Basic and acidic residues" evidence="1">
    <location>
        <begin position="27"/>
        <end position="39"/>
    </location>
</feature>
<dbReference type="AlphaFoldDB" id="A0A2N9IEK0"/>
<reference evidence="2" key="1">
    <citation type="submission" date="2018-02" db="EMBL/GenBank/DDBJ databases">
        <authorList>
            <person name="Cohen D.B."/>
            <person name="Kent A.D."/>
        </authorList>
    </citation>
    <scope>NUCLEOTIDE SEQUENCE</scope>
</reference>
<organism evidence="2">
    <name type="scientific">Fagus sylvatica</name>
    <name type="common">Beechnut</name>
    <dbReference type="NCBI Taxonomy" id="28930"/>
    <lineage>
        <taxon>Eukaryota</taxon>
        <taxon>Viridiplantae</taxon>
        <taxon>Streptophyta</taxon>
        <taxon>Embryophyta</taxon>
        <taxon>Tracheophyta</taxon>
        <taxon>Spermatophyta</taxon>
        <taxon>Magnoliopsida</taxon>
        <taxon>eudicotyledons</taxon>
        <taxon>Gunneridae</taxon>
        <taxon>Pentapetalae</taxon>
        <taxon>rosids</taxon>
        <taxon>fabids</taxon>
        <taxon>Fagales</taxon>
        <taxon>Fagaceae</taxon>
        <taxon>Fagus</taxon>
    </lineage>
</organism>
<evidence type="ECO:0000256" key="1">
    <source>
        <dbReference type="SAM" id="MobiDB-lite"/>
    </source>
</evidence>